<keyword evidence="7 10" id="KW-0067">ATP-binding</keyword>
<dbReference type="InterPro" id="IPR012340">
    <property type="entry name" value="NA-bd_OB-fold"/>
</dbReference>
<evidence type="ECO:0000256" key="8">
    <source>
        <dbReference type="ARBA" id="ARBA00023125"/>
    </source>
</evidence>
<dbReference type="AlphaFoldDB" id="A0A9K3GLS9"/>
<sequence>MTTYTSYEDAMLVESRDLMNQFLTGYDHPRDPVDTKEKYYIRLVDQMLNVGTQTLFVDFEHIRGFNDKLAAIITKHYVRVEPALSQVVSMVVEQYANDRWDPRSQYRMSIFNHPRVVSFTELRTDKLHTLVTLRGQITRLGQVRPELHRGTFRCSQPHCMSVIRDVRQQFRYTEPSVCSNETCNSTSGFELIPDESVFVDFQRVRVQEMPDEVEAGTTPVSLDVLLRDALVDTVKPGDTVTLVGSSVVVPDLATWKLPGDGVNVVTADEADANRAAGATQSSVTVPGLPGLGIRSLKYRTVFLASHIIREQDIPTLSEGDDQKGALNRFSDKNHPYNYNSAYHGGSRRAPGAVLEGGRGGSIDDKSTSHVVSTLTEDQRLEIQGMIDRPGLIDALVASFAPFVYGNHLVKLGLLCQYVGGVRKVTGTEGIPLRGDVNVLLVGDPSTAKSKILEYVSKLYPRGVYTSGKGSSAAGLTAAVVKDPQSGEFVIEPGAMMLADNGICCVDEFEQISVIDQVAIHEAMEQQSITIAKGGIHATLNA</sequence>
<dbReference type="InterPro" id="IPR008049">
    <property type="entry name" value="MCM6"/>
</dbReference>
<dbReference type="FunFam" id="2.20.28.10:FF:000003">
    <property type="entry name" value="DNA helicase"/>
    <property type="match status" value="1"/>
</dbReference>
<reference evidence="13 14" key="1">
    <citation type="journal article" date="2018" name="PLoS ONE">
        <title>The draft genome of Kipferlia bialata reveals reductive genome evolution in fornicate parasites.</title>
        <authorList>
            <person name="Tanifuji G."/>
            <person name="Takabayashi S."/>
            <person name="Kume K."/>
            <person name="Takagi M."/>
            <person name="Nakayama T."/>
            <person name="Kamikawa R."/>
            <person name="Inagaki Y."/>
            <person name="Hashimoto T."/>
        </authorList>
    </citation>
    <scope>NUCLEOTIDE SEQUENCE [LARGE SCALE GENOMIC DNA]</scope>
    <source>
        <strain evidence="13">NY0173</strain>
    </source>
</reference>
<dbReference type="GO" id="GO:0005524">
    <property type="term" value="F:ATP binding"/>
    <property type="evidence" value="ECO:0007669"/>
    <property type="project" value="UniProtKB-UniRule"/>
</dbReference>
<evidence type="ECO:0000259" key="12">
    <source>
        <dbReference type="PROSITE" id="PS50051"/>
    </source>
</evidence>
<evidence type="ECO:0000256" key="10">
    <source>
        <dbReference type="RuleBase" id="RU004070"/>
    </source>
</evidence>
<gene>
    <name evidence="13" type="ORF">KIPB_009764</name>
</gene>
<dbReference type="EMBL" id="BDIP01003413">
    <property type="protein sequence ID" value="GIQ87673.1"/>
    <property type="molecule type" value="Genomic_DNA"/>
</dbReference>
<keyword evidence="9" id="KW-0539">Nucleus</keyword>
<dbReference type="PANTHER" id="PTHR11630:SF43">
    <property type="entry name" value="DNA REPLICATION LICENSING FACTOR MCM6"/>
    <property type="match status" value="1"/>
</dbReference>
<dbReference type="PANTHER" id="PTHR11630">
    <property type="entry name" value="DNA REPLICATION LICENSING FACTOR MCM FAMILY MEMBER"/>
    <property type="match status" value="1"/>
</dbReference>
<dbReference type="GO" id="GO:1902969">
    <property type="term" value="P:mitotic DNA replication"/>
    <property type="evidence" value="ECO:0007669"/>
    <property type="project" value="TreeGrafter"/>
</dbReference>
<evidence type="ECO:0000256" key="11">
    <source>
        <dbReference type="RuleBase" id="RU368064"/>
    </source>
</evidence>
<comment type="caution">
    <text evidence="13">The sequence shown here is derived from an EMBL/GenBank/DDBJ whole genome shotgun (WGS) entry which is preliminary data.</text>
</comment>
<protein>
    <recommendedName>
        <fullName evidence="11">DNA replication licensing factor MCM6</fullName>
        <ecNumber evidence="11">3.6.4.12</ecNumber>
    </recommendedName>
</protein>
<dbReference type="Gene3D" id="3.30.1640.10">
    <property type="entry name" value="mini-chromosome maintenance (MCM) complex, chain A, domain 1"/>
    <property type="match status" value="1"/>
</dbReference>
<dbReference type="GO" id="GO:0042555">
    <property type="term" value="C:MCM complex"/>
    <property type="evidence" value="ECO:0007669"/>
    <property type="project" value="UniProtKB-UniRule"/>
</dbReference>
<dbReference type="Gene3D" id="2.20.28.10">
    <property type="match status" value="1"/>
</dbReference>
<organism evidence="13 14">
    <name type="scientific">Kipferlia bialata</name>
    <dbReference type="NCBI Taxonomy" id="797122"/>
    <lineage>
        <taxon>Eukaryota</taxon>
        <taxon>Metamonada</taxon>
        <taxon>Carpediemonas-like organisms</taxon>
        <taxon>Kipferlia</taxon>
    </lineage>
</organism>
<dbReference type="GO" id="GO:0000727">
    <property type="term" value="P:double-strand break repair via break-induced replication"/>
    <property type="evidence" value="ECO:0007669"/>
    <property type="project" value="TreeGrafter"/>
</dbReference>
<dbReference type="EC" id="3.6.4.12" evidence="11"/>
<dbReference type="SMART" id="SM00350">
    <property type="entry name" value="MCM"/>
    <property type="match status" value="1"/>
</dbReference>
<evidence type="ECO:0000256" key="9">
    <source>
        <dbReference type="ARBA" id="ARBA00023242"/>
    </source>
</evidence>
<comment type="similarity">
    <text evidence="2 10">Belongs to the MCM family.</text>
</comment>
<dbReference type="GO" id="GO:0005634">
    <property type="term" value="C:nucleus"/>
    <property type="evidence" value="ECO:0007669"/>
    <property type="project" value="UniProtKB-SubCell"/>
</dbReference>
<keyword evidence="3 11" id="KW-0235">DNA replication</keyword>
<evidence type="ECO:0000313" key="14">
    <source>
        <dbReference type="Proteomes" id="UP000265618"/>
    </source>
</evidence>
<comment type="function">
    <text evidence="11">Acts as component of the MCM2-7 complex (MCM complex) which is the replicative helicase essential for 'once per cell cycle' DNA replication initiation and elongation in eukaryotic cells. The active ATPase sites in the MCM2-7 ring are formed through the interaction surfaces of two neighboring subunits such that a critical structure of a conserved arginine finger motif is provided in trans relative to the ATP-binding site of the Walker A box of the adjacent subunit. The six ATPase active sites, however, are likely to contribute differentially to the complex helicase activity.</text>
</comment>
<dbReference type="InterPro" id="IPR027925">
    <property type="entry name" value="MCM_N"/>
</dbReference>
<evidence type="ECO:0000256" key="5">
    <source>
        <dbReference type="ARBA" id="ARBA00022801"/>
    </source>
</evidence>
<dbReference type="Gene3D" id="3.40.50.300">
    <property type="entry name" value="P-loop containing nucleotide triphosphate hydrolases"/>
    <property type="match status" value="1"/>
</dbReference>
<comment type="catalytic activity">
    <reaction evidence="11">
        <text>ATP + H2O = ADP + phosphate + H(+)</text>
        <dbReference type="Rhea" id="RHEA:13065"/>
        <dbReference type="ChEBI" id="CHEBI:15377"/>
        <dbReference type="ChEBI" id="CHEBI:15378"/>
        <dbReference type="ChEBI" id="CHEBI:30616"/>
        <dbReference type="ChEBI" id="CHEBI:43474"/>
        <dbReference type="ChEBI" id="CHEBI:456216"/>
        <dbReference type="EC" id="3.6.4.12"/>
    </reaction>
</comment>
<dbReference type="PRINTS" id="PR01662">
    <property type="entry name" value="MCMPROTEIN6"/>
</dbReference>
<proteinExistence type="inferred from homology"/>
<dbReference type="GO" id="GO:0003697">
    <property type="term" value="F:single-stranded DNA binding"/>
    <property type="evidence" value="ECO:0007669"/>
    <property type="project" value="TreeGrafter"/>
</dbReference>
<name>A0A9K3GLS9_9EUKA</name>
<dbReference type="Pfam" id="PF00493">
    <property type="entry name" value="MCM"/>
    <property type="match status" value="1"/>
</dbReference>
<dbReference type="PROSITE" id="PS50051">
    <property type="entry name" value="MCM_2"/>
    <property type="match status" value="1"/>
</dbReference>
<dbReference type="Pfam" id="PF17207">
    <property type="entry name" value="MCM_OB"/>
    <property type="match status" value="1"/>
</dbReference>
<comment type="subunit">
    <text evidence="11">Component of the MCM2-7 complex.</text>
</comment>
<keyword evidence="5 11" id="KW-0378">Hydrolase</keyword>
<dbReference type="PRINTS" id="PR01657">
    <property type="entry name" value="MCMFAMILY"/>
</dbReference>
<dbReference type="InterPro" id="IPR027417">
    <property type="entry name" value="P-loop_NTPase"/>
</dbReference>
<comment type="subcellular location">
    <subcellularLocation>
        <location evidence="1 11">Nucleus</location>
    </subcellularLocation>
</comment>
<dbReference type="GO" id="GO:0016787">
    <property type="term" value="F:hydrolase activity"/>
    <property type="evidence" value="ECO:0007669"/>
    <property type="project" value="UniProtKB-KW"/>
</dbReference>
<dbReference type="Pfam" id="PF14551">
    <property type="entry name" value="MCM_N"/>
    <property type="match status" value="1"/>
</dbReference>
<evidence type="ECO:0000256" key="7">
    <source>
        <dbReference type="ARBA" id="ARBA00022840"/>
    </source>
</evidence>
<dbReference type="SUPFAM" id="SSF52540">
    <property type="entry name" value="P-loop containing nucleoside triphosphate hydrolases"/>
    <property type="match status" value="1"/>
</dbReference>
<evidence type="ECO:0000256" key="1">
    <source>
        <dbReference type="ARBA" id="ARBA00004123"/>
    </source>
</evidence>
<dbReference type="OrthoDB" id="1744952at2759"/>
<dbReference type="Gene3D" id="2.40.50.140">
    <property type="entry name" value="Nucleic acid-binding proteins"/>
    <property type="match status" value="1"/>
</dbReference>
<keyword evidence="6 11" id="KW-0347">Helicase</keyword>
<feature type="domain" description="MCM C-terminal AAA(+) ATPase" evidence="12">
    <location>
        <begin position="391"/>
        <end position="541"/>
    </location>
</feature>
<dbReference type="InterPro" id="IPR033762">
    <property type="entry name" value="MCM_OB"/>
</dbReference>
<evidence type="ECO:0000313" key="13">
    <source>
        <dbReference type="EMBL" id="GIQ87673.1"/>
    </source>
</evidence>
<keyword evidence="4 10" id="KW-0547">Nucleotide-binding</keyword>
<dbReference type="InterPro" id="IPR031327">
    <property type="entry name" value="MCM"/>
</dbReference>
<keyword evidence="11" id="KW-0131">Cell cycle</keyword>
<dbReference type="Proteomes" id="UP000265618">
    <property type="component" value="Unassembled WGS sequence"/>
</dbReference>
<dbReference type="InterPro" id="IPR001208">
    <property type="entry name" value="MCM_dom"/>
</dbReference>
<dbReference type="GO" id="GO:0006270">
    <property type="term" value="P:DNA replication initiation"/>
    <property type="evidence" value="ECO:0007669"/>
    <property type="project" value="UniProtKB-UniRule"/>
</dbReference>
<dbReference type="SUPFAM" id="SSF50249">
    <property type="entry name" value="Nucleic acid-binding proteins"/>
    <property type="match status" value="1"/>
</dbReference>
<evidence type="ECO:0000256" key="2">
    <source>
        <dbReference type="ARBA" id="ARBA00008010"/>
    </source>
</evidence>
<dbReference type="GO" id="GO:1990518">
    <property type="term" value="F:single-stranded 3'-5' DNA helicase activity"/>
    <property type="evidence" value="ECO:0007669"/>
    <property type="project" value="TreeGrafter"/>
</dbReference>
<keyword evidence="14" id="KW-1185">Reference proteome</keyword>
<evidence type="ECO:0000256" key="4">
    <source>
        <dbReference type="ARBA" id="ARBA00022741"/>
    </source>
</evidence>
<evidence type="ECO:0000256" key="6">
    <source>
        <dbReference type="ARBA" id="ARBA00022806"/>
    </source>
</evidence>
<accession>A0A9K3GLS9</accession>
<keyword evidence="8 10" id="KW-0238">DNA-binding</keyword>
<feature type="non-terminal residue" evidence="13">
    <location>
        <position position="1"/>
    </location>
</feature>
<evidence type="ECO:0000256" key="3">
    <source>
        <dbReference type="ARBA" id="ARBA00022705"/>
    </source>
</evidence>